<comment type="subcellular location">
    <subcellularLocation>
        <location evidence="1">Membrane</location>
        <topology evidence="1">Single-pass membrane protein</topology>
    </subcellularLocation>
</comment>
<keyword evidence="3 5" id="KW-1133">Transmembrane helix</keyword>
<sequence>MKKSPIRSLLVDKFHKGFVYTCIAVTIYGLSVVGMRYYRYITERRPQKLLEKQELLAEGSSEILKDTAETLRI</sequence>
<evidence type="ECO:0000256" key="3">
    <source>
        <dbReference type="ARBA" id="ARBA00022989"/>
    </source>
</evidence>
<dbReference type="InterPro" id="IPR029208">
    <property type="entry name" value="COX14"/>
</dbReference>
<evidence type="ECO:0000313" key="7">
    <source>
        <dbReference type="Proteomes" id="UP001159042"/>
    </source>
</evidence>
<dbReference type="EMBL" id="JANEYG010000033">
    <property type="protein sequence ID" value="KAJ8917530.1"/>
    <property type="molecule type" value="Genomic_DNA"/>
</dbReference>
<feature type="transmembrane region" description="Helical" evidence="5">
    <location>
        <begin position="17"/>
        <end position="38"/>
    </location>
</feature>
<name>A0AAV8VTS9_9CUCU</name>
<dbReference type="AlphaFoldDB" id="A0AAV8VTS9"/>
<evidence type="ECO:0000256" key="2">
    <source>
        <dbReference type="ARBA" id="ARBA00022692"/>
    </source>
</evidence>
<dbReference type="GO" id="GO:0016020">
    <property type="term" value="C:membrane"/>
    <property type="evidence" value="ECO:0007669"/>
    <property type="project" value="UniProtKB-SubCell"/>
</dbReference>
<evidence type="ECO:0000256" key="4">
    <source>
        <dbReference type="ARBA" id="ARBA00023136"/>
    </source>
</evidence>
<organism evidence="6 7">
    <name type="scientific">Exocentrus adspersus</name>
    <dbReference type="NCBI Taxonomy" id="1586481"/>
    <lineage>
        <taxon>Eukaryota</taxon>
        <taxon>Metazoa</taxon>
        <taxon>Ecdysozoa</taxon>
        <taxon>Arthropoda</taxon>
        <taxon>Hexapoda</taxon>
        <taxon>Insecta</taxon>
        <taxon>Pterygota</taxon>
        <taxon>Neoptera</taxon>
        <taxon>Endopterygota</taxon>
        <taxon>Coleoptera</taxon>
        <taxon>Polyphaga</taxon>
        <taxon>Cucujiformia</taxon>
        <taxon>Chrysomeloidea</taxon>
        <taxon>Cerambycidae</taxon>
        <taxon>Lamiinae</taxon>
        <taxon>Acanthocinini</taxon>
        <taxon>Exocentrus</taxon>
    </lineage>
</organism>
<reference evidence="6 7" key="1">
    <citation type="journal article" date="2023" name="Insect Mol. Biol.">
        <title>Genome sequencing provides insights into the evolution of gene families encoding plant cell wall-degrading enzymes in longhorned beetles.</title>
        <authorList>
            <person name="Shin N.R."/>
            <person name="Okamura Y."/>
            <person name="Kirsch R."/>
            <person name="Pauchet Y."/>
        </authorList>
    </citation>
    <scope>NUCLEOTIDE SEQUENCE [LARGE SCALE GENOMIC DNA]</scope>
    <source>
        <strain evidence="6">EAD_L_NR</strain>
    </source>
</reference>
<protein>
    <submittedName>
        <fullName evidence="6">Uncharacterized protein</fullName>
    </submittedName>
</protein>
<dbReference type="Pfam" id="PF14880">
    <property type="entry name" value="COX14"/>
    <property type="match status" value="1"/>
</dbReference>
<gene>
    <name evidence="6" type="ORF">NQ315_005579</name>
</gene>
<evidence type="ECO:0000256" key="1">
    <source>
        <dbReference type="ARBA" id="ARBA00004167"/>
    </source>
</evidence>
<keyword evidence="2 5" id="KW-0812">Transmembrane</keyword>
<dbReference type="Proteomes" id="UP001159042">
    <property type="component" value="Unassembled WGS sequence"/>
</dbReference>
<keyword evidence="7" id="KW-1185">Reference proteome</keyword>
<evidence type="ECO:0000313" key="6">
    <source>
        <dbReference type="EMBL" id="KAJ8917530.1"/>
    </source>
</evidence>
<proteinExistence type="predicted"/>
<keyword evidence="4 5" id="KW-0472">Membrane</keyword>
<comment type="caution">
    <text evidence="6">The sequence shown here is derived from an EMBL/GenBank/DDBJ whole genome shotgun (WGS) entry which is preliminary data.</text>
</comment>
<accession>A0AAV8VTS9</accession>
<evidence type="ECO:0000256" key="5">
    <source>
        <dbReference type="SAM" id="Phobius"/>
    </source>
</evidence>